<dbReference type="AlphaFoldDB" id="A0A7D9EHZ5"/>
<accession>A0A7D9EHZ5</accession>
<comment type="caution">
    <text evidence="1">The sequence shown here is derived from an EMBL/GenBank/DDBJ whole genome shotgun (WGS) entry which is preliminary data.</text>
</comment>
<dbReference type="PROSITE" id="PS01286">
    <property type="entry name" value="FA58C_2"/>
    <property type="match status" value="1"/>
</dbReference>
<dbReference type="Pfam" id="PF00754">
    <property type="entry name" value="F5_F8_type_C"/>
    <property type="match status" value="2"/>
</dbReference>
<protein>
    <submittedName>
        <fullName evidence="1">Uncharacterized protein</fullName>
    </submittedName>
</protein>
<dbReference type="SUPFAM" id="SSF49785">
    <property type="entry name" value="Galactose-binding domain-like"/>
    <property type="match status" value="2"/>
</dbReference>
<reference evidence="1" key="1">
    <citation type="submission" date="2020-04" db="EMBL/GenBank/DDBJ databases">
        <authorList>
            <person name="Alioto T."/>
            <person name="Alioto T."/>
            <person name="Gomez Garrido J."/>
        </authorList>
    </citation>
    <scope>NUCLEOTIDE SEQUENCE</scope>
    <source>
        <strain evidence="1">A484AB</strain>
    </source>
</reference>
<dbReference type="InterPro" id="IPR000421">
    <property type="entry name" value="FA58C"/>
</dbReference>
<dbReference type="CDD" id="cd00057">
    <property type="entry name" value="FA58C"/>
    <property type="match status" value="2"/>
</dbReference>
<dbReference type="Proteomes" id="UP001152795">
    <property type="component" value="Unassembled WGS sequence"/>
</dbReference>
<dbReference type="InterPro" id="IPR008979">
    <property type="entry name" value="Galactose-bd-like_sf"/>
</dbReference>
<dbReference type="SMART" id="SM00231">
    <property type="entry name" value="FA58C"/>
    <property type="match status" value="2"/>
</dbReference>
<dbReference type="Gene3D" id="2.60.120.260">
    <property type="entry name" value="Galactose-binding domain-like"/>
    <property type="match status" value="2"/>
</dbReference>
<dbReference type="PROSITE" id="PS01285">
    <property type="entry name" value="FA58C_1"/>
    <property type="match status" value="2"/>
</dbReference>
<dbReference type="PROSITE" id="PS50022">
    <property type="entry name" value="FA58C_3"/>
    <property type="match status" value="2"/>
</dbReference>
<proteinExistence type="predicted"/>
<organism evidence="1 2">
    <name type="scientific">Paramuricea clavata</name>
    <name type="common">Red gorgonian</name>
    <name type="synonym">Violescent sea-whip</name>
    <dbReference type="NCBI Taxonomy" id="317549"/>
    <lineage>
        <taxon>Eukaryota</taxon>
        <taxon>Metazoa</taxon>
        <taxon>Cnidaria</taxon>
        <taxon>Anthozoa</taxon>
        <taxon>Octocorallia</taxon>
        <taxon>Malacalcyonacea</taxon>
        <taxon>Plexauridae</taxon>
        <taxon>Paramuricea</taxon>
    </lineage>
</organism>
<dbReference type="OrthoDB" id="6071166at2759"/>
<dbReference type="PANTHER" id="PTHR24543">
    <property type="entry name" value="MULTICOPPER OXIDASE-RELATED"/>
    <property type="match status" value="1"/>
</dbReference>
<evidence type="ECO:0000313" key="1">
    <source>
        <dbReference type="EMBL" id="CAB4009600.1"/>
    </source>
</evidence>
<name>A0A7D9EHZ5_PARCT</name>
<evidence type="ECO:0000313" key="2">
    <source>
        <dbReference type="Proteomes" id="UP001152795"/>
    </source>
</evidence>
<gene>
    <name evidence="1" type="ORF">PACLA_8A071109</name>
</gene>
<feature type="non-terminal residue" evidence="1">
    <location>
        <position position="1"/>
    </location>
</feature>
<dbReference type="EMBL" id="CACRXK020006509">
    <property type="protein sequence ID" value="CAB4009600.1"/>
    <property type="molecule type" value="Genomic_DNA"/>
</dbReference>
<dbReference type="FunFam" id="2.60.120.260:FF:000016">
    <property type="entry name" value="Contactin-associated protein-like 4 isoform 1"/>
    <property type="match status" value="1"/>
</dbReference>
<keyword evidence="2" id="KW-1185">Reference proteome</keyword>
<sequence>MGEGNLSQQRAVSLLQEATGLIRKYPGSSNDASSAQVASPNVISQSESHATTYIIWQHCQYDCVDPIPLGLESNLIVNSQLKSSSEKDETTRARNARLRLKPVNGERVGAWMASAGDGNPWLKVDFKSNATVRGITTQGRYDEPEWVTSYEVSYSIDGVTFDTYEENGQVKVFSANFDSNSTVKQYLDPPIFARYIRLHSKQWSGSCALRAEFHGCYEGCENATSLGMENGAILHSQVTASSTANFRNSPPLARLNLQKTSTYEGGWLAGGNDLYPWLQVDFLQYAKVTAIITQGLQTTTANFVHKFTVSYGNNNENFQEYEEFGIVKVFTANYDMETTVKQRLTRVIYARFIRLKPTQWELATAGMRAELVGCYV</sequence>